<comment type="caution">
    <text evidence="1">The sequence shown here is derived from an EMBL/GenBank/DDBJ whole genome shotgun (WGS) entry which is preliminary data.</text>
</comment>
<dbReference type="OrthoDB" id="2115692at2759"/>
<sequence>MSSVTRPTPATRPSSVTRSILRNASILRNEPNARNEPIHIRPRVQGAAMSYTLCTVALGDLKELVRHCDHPAMQENPLYLTMFPNASPESSEEEIMWHLSSFRESFEKTPGAYSHKVCFNDRTPVGFALWTVDQACPVLHIGPKESRPEALVPR</sequence>
<evidence type="ECO:0008006" key="3">
    <source>
        <dbReference type="Google" id="ProtNLM"/>
    </source>
</evidence>
<dbReference type="Proteomes" id="UP000481861">
    <property type="component" value="Unassembled WGS sequence"/>
</dbReference>
<organism evidence="1 2">
    <name type="scientific">Massariosphaeria phaeospora</name>
    <dbReference type="NCBI Taxonomy" id="100035"/>
    <lineage>
        <taxon>Eukaryota</taxon>
        <taxon>Fungi</taxon>
        <taxon>Dikarya</taxon>
        <taxon>Ascomycota</taxon>
        <taxon>Pezizomycotina</taxon>
        <taxon>Dothideomycetes</taxon>
        <taxon>Pleosporomycetidae</taxon>
        <taxon>Pleosporales</taxon>
        <taxon>Pleosporales incertae sedis</taxon>
        <taxon>Massariosphaeria</taxon>
    </lineage>
</organism>
<evidence type="ECO:0000313" key="1">
    <source>
        <dbReference type="EMBL" id="KAF2870458.1"/>
    </source>
</evidence>
<accession>A0A7C8M6T3</accession>
<name>A0A7C8M6T3_9PLEO</name>
<evidence type="ECO:0000313" key="2">
    <source>
        <dbReference type="Proteomes" id="UP000481861"/>
    </source>
</evidence>
<dbReference type="EMBL" id="JAADJZ010000013">
    <property type="protein sequence ID" value="KAF2870458.1"/>
    <property type="molecule type" value="Genomic_DNA"/>
</dbReference>
<keyword evidence="2" id="KW-1185">Reference proteome</keyword>
<proteinExistence type="predicted"/>
<protein>
    <recommendedName>
        <fullName evidence="3">N-acetyltransferase domain-containing protein</fullName>
    </recommendedName>
</protein>
<gene>
    <name evidence="1" type="ORF">BDV95DRAFT_61069</name>
</gene>
<reference evidence="1 2" key="1">
    <citation type="submission" date="2020-01" db="EMBL/GenBank/DDBJ databases">
        <authorList>
            <consortium name="DOE Joint Genome Institute"/>
            <person name="Haridas S."/>
            <person name="Albert R."/>
            <person name="Binder M."/>
            <person name="Bloem J."/>
            <person name="Labutti K."/>
            <person name="Salamov A."/>
            <person name="Andreopoulos B."/>
            <person name="Baker S.E."/>
            <person name="Barry K."/>
            <person name="Bills G."/>
            <person name="Bluhm B.H."/>
            <person name="Cannon C."/>
            <person name="Castanera R."/>
            <person name="Culley D.E."/>
            <person name="Daum C."/>
            <person name="Ezra D."/>
            <person name="Gonzalez J.B."/>
            <person name="Henrissat B."/>
            <person name="Kuo A."/>
            <person name="Liang C."/>
            <person name="Lipzen A."/>
            <person name="Lutzoni F."/>
            <person name="Magnuson J."/>
            <person name="Mondo S."/>
            <person name="Nolan M."/>
            <person name="Ohm R."/>
            <person name="Pangilinan J."/>
            <person name="Park H.-J.H."/>
            <person name="Ramirez L."/>
            <person name="Alfaro M."/>
            <person name="Sun H."/>
            <person name="Tritt A."/>
            <person name="Yoshinaga Y."/>
            <person name="Zwiers L.-H.L."/>
            <person name="Turgeon B.G."/>
            <person name="Goodwin S.B."/>
            <person name="Spatafora J.W."/>
            <person name="Crous P.W."/>
            <person name="Grigoriev I.V."/>
        </authorList>
    </citation>
    <scope>NUCLEOTIDE SEQUENCE [LARGE SCALE GENOMIC DNA]</scope>
    <source>
        <strain evidence="1 2">CBS 611.86</strain>
    </source>
</reference>
<dbReference type="AlphaFoldDB" id="A0A7C8M6T3"/>